<sequence>ELASLVDQSWRMEMGGVLKSESLPV</sequence>
<evidence type="ECO:0000313" key="2">
    <source>
        <dbReference type="Proteomes" id="UP000030748"/>
    </source>
</evidence>
<evidence type="ECO:0000313" key="1">
    <source>
        <dbReference type="EMBL" id="EYU31833.1"/>
    </source>
</evidence>
<organism evidence="1 2">
    <name type="scientific">Erythranthe guttata</name>
    <name type="common">Yellow monkey flower</name>
    <name type="synonym">Mimulus guttatus</name>
    <dbReference type="NCBI Taxonomy" id="4155"/>
    <lineage>
        <taxon>Eukaryota</taxon>
        <taxon>Viridiplantae</taxon>
        <taxon>Streptophyta</taxon>
        <taxon>Embryophyta</taxon>
        <taxon>Tracheophyta</taxon>
        <taxon>Spermatophyta</taxon>
        <taxon>Magnoliopsida</taxon>
        <taxon>eudicotyledons</taxon>
        <taxon>Gunneridae</taxon>
        <taxon>Pentapetalae</taxon>
        <taxon>asterids</taxon>
        <taxon>lamiids</taxon>
        <taxon>Lamiales</taxon>
        <taxon>Phrymaceae</taxon>
        <taxon>Erythranthe</taxon>
    </lineage>
</organism>
<reference evidence="1 2" key="1">
    <citation type="journal article" date="2013" name="Proc. Natl. Acad. Sci. U.S.A.">
        <title>Fine-scale variation in meiotic recombination in Mimulus inferred from population shotgun sequencing.</title>
        <authorList>
            <person name="Hellsten U."/>
            <person name="Wright K.M."/>
            <person name="Jenkins J."/>
            <person name="Shu S."/>
            <person name="Yuan Y."/>
            <person name="Wessler S.R."/>
            <person name="Schmutz J."/>
            <person name="Willis J.H."/>
            <person name="Rokhsar D.S."/>
        </authorList>
    </citation>
    <scope>NUCLEOTIDE SEQUENCE [LARGE SCALE GENOMIC DNA]</scope>
    <source>
        <strain evidence="2">cv. DUN x IM62</strain>
    </source>
</reference>
<protein>
    <submittedName>
        <fullName evidence="1">Uncharacterized protein</fullName>
    </submittedName>
</protein>
<dbReference type="EMBL" id="KI630881">
    <property type="protein sequence ID" value="EYU31832.1"/>
    <property type="molecule type" value="Genomic_DNA"/>
</dbReference>
<gene>
    <name evidence="1" type="ORF">MIMGU_mgv1a0115881mg</name>
</gene>
<name>A0A022QWV9_ERYGU</name>
<feature type="non-terminal residue" evidence="1">
    <location>
        <position position="1"/>
    </location>
</feature>
<accession>A0A022QWV9</accession>
<dbReference type="AlphaFoldDB" id="A0A022QWV9"/>
<dbReference type="EMBL" id="KI630881">
    <property type="protein sequence ID" value="EYU31833.1"/>
    <property type="molecule type" value="Genomic_DNA"/>
</dbReference>
<dbReference type="Proteomes" id="UP000030748">
    <property type="component" value="Unassembled WGS sequence"/>
</dbReference>
<proteinExistence type="predicted"/>
<keyword evidence="2" id="KW-1185">Reference proteome</keyword>